<dbReference type="EMBL" id="GBXM01104781">
    <property type="protein sequence ID" value="JAH03796.1"/>
    <property type="molecule type" value="Transcribed_RNA"/>
</dbReference>
<accession>A0A0E9PGR5</accession>
<sequence length="22" mass="2526">MLNGIRKVQNRPGFMYSLTDGK</sequence>
<protein>
    <submittedName>
        <fullName evidence="1">Uncharacterized protein</fullName>
    </submittedName>
</protein>
<name>A0A0E9PGR5_ANGAN</name>
<organism evidence="1">
    <name type="scientific">Anguilla anguilla</name>
    <name type="common">European freshwater eel</name>
    <name type="synonym">Muraena anguilla</name>
    <dbReference type="NCBI Taxonomy" id="7936"/>
    <lineage>
        <taxon>Eukaryota</taxon>
        <taxon>Metazoa</taxon>
        <taxon>Chordata</taxon>
        <taxon>Craniata</taxon>
        <taxon>Vertebrata</taxon>
        <taxon>Euteleostomi</taxon>
        <taxon>Actinopterygii</taxon>
        <taxon>Neopterygii</taxon>
        <taxon>Teleostei</taxon>
        <taxon>Anguilliformes</taxon>
        <taxon>Anguillidae</taxon>
        <taxon>Anguilla</taxon>
    </lineage>
</organism>
<evidence type="ECO:0000313" key="1">
    <source>
        <dbReference type="EMBL" id="JAH03796.1"/>
    </source>
</evidence>
<proteinExistence type="predicted"/>
<reference evidence="1" key="1">
    <citation type="submission" date="2014-11" db="EMBL/GenBank/DDBJ databases">
        <authorList>
            <person name="Amaro Gonzalez C."/>
        </authorList>
    </citation>
    <scope>NUCLEOTIDE SEQUENCE</scope>
</reference>
<reference evidence="1" key="2">
    <citation type="journal article" date="2015" name="Fish Shellfish Immunol.">
        <title>Early steps in the European eel (Anguilla anguilla)-Vibrio vulnificus interaction in the gills: Role of the RtxA13 toxin.</title>
        <authorList>
            <person name="Callol A."/>
            <person name="Pajuelo D."/>
            <person name="Ebbesson L."/>
            <person name="Teles M."/>
            <person name="MacKenzie S."/>
            <person name="Amaro C."/>
        </authorList>
    </citation>
    <scope>NUCLEOTIDE SEQUENCE</scope>
</reference>
<dbReference type="AlphaFoldDB" id="A0A0E9PGR5"/>